<evidence type="ECO:0000313" key="2">
    <source>
        <dbReference type="Proteomes" id="UP000564644"/>
    </source>
</evidence>
<proteinExistence type="predicted"/>
<sequence length="53" mass="6697">MIRNKTIKFNLDKPEERELWVWLSKLPHGEFSTETKEQWRQVMLWQKEKEEHK</sequence>
<keyword evidence="2" id="KW-1185">Reference proteome</keyword>
<dbReference type="EMBL" id="JACJVO010000016">
    <property type="protein sequence ID" value="MBB6731877.1"/>
    <property type="molecule type" value="Genomic_DNA"/>
</dbReference>
<dbReference type="Proteomes" id="UP000564644">
    <property type="component" value="Unassembled WGS sequence"/>
</dbReference>
<dbReference type="AlphaFoldDB" id="A0A7X0SKX4"/>
<dbReference type="RefSeq" id="WP_185129550.1">
    <property type="nucleotide sequence ID" value="NZ_JACJVO010000016.1"/>
</dbReference>
<name>A0A7X0SKX4_9BACL</name>
<organism evidence="1 2">
    <name type="scientific">Cohnella zeiphila</name>
    <dbReference type="NCBI Taxonomy" id="2761120"/>
    <lineage>
        <taxon>Bacteria</taxon>
        <taxon>Bacillati</taxon>
        <taxon>Bacillota</taxon>
        <taxon>Bacilli</taxon>
        <taxon>Bacillales</taxon>
        <taxon>Paenibacillaceae</taxon>
        <taxon>Cohnella</taxon>
    </lineage>
</organism>
<protein>
    <submittedName>
        <fullName evidence="1">Uncharacterized protein</fullName>
    </submittedName>
</protein>
<reference evidence="1 2" key="1">
    <citation type="submission" date="2020-08" db="EMBL/GenBank/DDBJ databases">
        <title>Cohnella phylogeny.</title>
        <authorList>
            <person name="Dunlap C."/>
        </authorList>
    </citation>
    <scope>NUCLEOTIDE SEQUENCE [LARGE SCALE GENOMIC DNA]</scope>
    <source>
        <strain evidence="1 2">CBP 2801</strain>
    </source>
</reference>
<gene>
    <name evidence="1" type="ORF">H7C18_13230</name>
</gene>
<comment type="caution">
    <text evidence="1">The sequence shown here is derived from an EMBL/GenBank/DDBJ whole genome shotgun (WGS) entry which is preliminary data.</text>
</comment>
<evidence type="ECO:0000313" key="1">
    <source>
        <dbReference type="EMBL" id="MBB6731877.1"/>
    </source>
</evidence>
<accession>A0A7X0SKX4</accession>